<dbReference type="SUPFAM" id="SSF53098">
    <property type="entry name" value="Ribonuclease H-like"/>
    <property type="match status" value="1"/>
</dbReference>
<feature type="domain" description="DUF659" evidence="2">
    <location>
        <begin position="213"/>
        <end position="350"/>
    </location>
</feature>
<dbReference type="OMA" id="QCARATI"/>
<dbReference type="EMBL" id="KZ293654">
    <property type="protein sequence ID" value="PBK94194.1"/>
    <property type="molecule type" value="Genomic_DNA"/>
</dbReference>
<dbReference type="InterPro" id="IPR012337">
    <property type="entry name" value="RNaseH-like_sf"/>
</dbReference>
<accession>A0A2H3DK15</accession>
<dbReference type="InterPro" id="IPR007021">
    <property type="entry name" value="DUF659"/>
</dbReference>
<feature type="compositionally biased region" description="Basic and acidic residues" evidence="1">
    <location>
        <begin position="107"/>
        <end position="123"/>
    </location>
</feature>
<name>A0A2H3DK15_ARMGA</name>
<dbReference type="Proteomes" id="UP000217790">
    <property type="component" value="Unassembled WGS sequence"/>
</dbReference>
<dbReference type="Pfam" id="PF04937">
    <property type="entry name" value="DUF659"/>
    <property type="match status" value="1"/>
</dbReference>
<dbReference type="OrthoDB" id="2423954at2759"/>
<evidence type="ECO:0000259" key="2">
    <source>
        <dbReference type="Pfam" id="PF04937"/>
    </source>
</evidence>
<feature type="region of interest" description="Disordered" evidence="1">
    <location>
        <begin position="107"/>
        <end position="136"/>
    </location>
</feature>
<evidence type="ECO:0000313" key="4">
    <source>
        <dbReference type="Proteomes" id="UP000217790"/>
    </source>
</evidence>
<evidence type="ECO:0000256" key="1">
    <source>
        <dbReference type="SAM" id="MobiDB-lite"/>
    </source>
</evidence>
<organism evidence="3 4">
    <name type="scientific">Armillaria gallica</name>
    <name type="common">Bulbous honey fungus</name>
    <name type="synonym">Armillaria bulbosa</name>
    <dbReference type="NCBI Taxonomy" id="47427"/>
    <lineage>
        <taxon>Eukaryota</taxon>
        <taxon>Fungi</taxon>
        <taxon>Dikarya</taxon>
        <taxon>Basidiomycota</taxon>
        <taxon>Agaricomycotina</taxon>
        <taxon>Agaricomycetes</taxon>
        <taxon>Agaricomycetidae</taxon>
        <taxon>Agaricales</taxon>
        <taxon>Marasmiineae</taxon>
        <taxon>Physalacriaceae</taxon>
        <taxon>Armillaria</taxon>
    </lineage>
</organism>
<protein>
    <recommendedName>
        <fullName evidence="2">DUF659 domain-containing protein</fullName>
    </recommendedName>
</protein>
<proteinExistence type="predicted"/>
<reference evidence="4" key="1">
    <citation type="journal article" date="2017" name="Nat. Ecol. Evol.">
        <title>Genome expansion and lineage-specific genetic innovations in the forest pathogenic fungi Armillaria.</title>
        <authorList>
            <person name="Sipos G."/>
            <person name="Prasanna A.N."/>
            <person name="Walter M.C."/>
            <person name="O'Connor E."/>
            <person name="Balint B."/>
            <person name="Krizsan K."/>
            <person name="Kiss B."/>
            <person name="Hess J."/>
            <person name="Varga T."/>
            <person name="Slot J."/>
            <person name="Riley R."/>
            <person name="Boka B."/>
            <person name="Rigling D."/>
            <person name="Barry K."/>
            <person name="Lee J."/>
            <person name="Mihaltcheva S."/>
            <person name="LaButti K."/>
            <person name="Lipzen A."/>
            <person name="Waldron R."/>
            <person name="Moloney N.M."/>
            <person name="Sperisen C."/>
            <person name="Kredics L."/>
            <person name="Vagvoelgyi C."/>
            <person name="Patrignani A."/>
            <person name="Fitzpatrick D."/>
            <person name="Nagy I."/>
            <person name="Doyle S."/>
            <person name="Anderson J.B."/>
            <person name="Grigoriev I.V."/>
            <person name="Gueldener U."/>
            <person name="Muensterkoetter M."/>
            <person name="Nagy L.G."/>
        </authorList>
    </citation>
    <scope>NUCLEOTIDE SEQUENCE [LARGE SCALE GENOMIC DNA]</scope>
    <source>
        <strain evidence="4">Ar21-2</strain>
    </source>
</reference>
<evidence type="ECO:0000313" key="3">
    <source>
        <dbReference type="EMBL" id="PBK94194.1"/>
    </source>
</evidence>
<sequence>MPAPPGSLWKFFYKSSAKQNQHHYKAYCYGCLNTHHPLTVNNEITPKNVLQFHEEDWFISGITLMLSEGSSLSLSAAYTTIGHLHGERSALRTHLLKCNNASVEGKAAAKQDRNLQKKQKADDSDADDESADGSTWPTKKQHLFVNIKKAMKQSELKVYQGIDIPFTDEQKEEIYRRFCRATISANLPCRWVEDPEIIKLLLVFRSRADSVIPSRKVLSGRLLDREYDRVQEELKEEMKGKYVSISSDGWKDNSKNSVTGVDASVNGTAYLIDVQNTTATFEEMIDRAERVYRCIPVDVVTDGDGGSQRGQDLLSTKRPWIFTPPCSSHQFQLILGDYFKESEIGATIAEQATDLTGWILGHQRVKSIFDRAQEFKNNGKVWAYLVANLTRWSTHSLSFNRLIILKPSLRYAVAIGEEEIVDTQVGVEKDRRKRDKLAKKAKDHCKIIDSAEFWTLLEQVADDIELICYGTNINQSDKTRPDQVVLTFTGMSLHFECHLDRTIATWMSKCIEKRWAAMDQPMYIFALILNPYEWTDRFGDKAGANVFMLNTDIIALWNRVKSHPPPNADTMTEEERDWAASKLAKEKEVSKAFLRYMQGTGVFAQWEKNKAQFEKTHGNNPILVWEQLRGTPETAELADFAVLLLEISANPAGNELDFSVFKIKKTRLWNRLGLGKLQRMSAIGASIRKEHVSNVLAESREKRQNHATE</sequence>
<dbReference type="AlphaFoldDB" id="A0A2H3DK15"/>
<keyword evidence="4" id="KW-1185">Reference proteome</keyword>
<dbReference type="InParanoid" id="A0A2H3DK15"/>
<gene>
    <name evidence="3" type="ORF">ARMGADRAFT_1098847</name>
</gene>
<dbReference type="STRING" id="47427.A0A2H3DK15"/>